<keyword evidence="2" id="KW-1185">Reference proteome</keyword>
<proteinExistence type="predicted"/>
<evidence type="ECO:0000313" key="2">
    <source>
        <dbReference type="Proteomes" id="UP000730618"/>
    </source>
</evidence>
<gene>
    <name evidence="1" type="ORF">PAECIP111802_04142</name>
</gene>
<dbReference type="EMBL" id="CAJVCE010000012">
    <property type="protein sequence ID" value="CAG7648169.1"/>
    <property type="molecule type" value="Genomic_DNA"/>
</dbReference>
<name>A0ABM8VL87_9BACL</name>
<organism evidence="1 2">
    <name type="scientific">Paenibacillus allorhizosphaerae</name>
    <dbReference type="NCBI Taxonomy" id="2849866"/>
    <lineage>
        <taxon>Bacteria</taxon>
        <taxon>Bacillati</taxon>
        <taxon>Bacillota</taxon>
        <taxon>Bacilli</taxon>
        <taxon>Bacillales</taxon>
        <taxon>Paenibacillaceae</taxon>
        <taxon>Paenibacillus</taxon>
    </lineage>
</organism>
<comment type="caution">
    <text evidence="1">The sequence shown here is derived from an EMBL/GenBank/DDBJ whole genome shotgun (WGS) entry which is preliminary data.</text>
</comment>
<protein>
    <submittedName>
        <fullName evidence="1">Uncharacterized protein</fullName>
    </submittedName>
</protein>
<reference evidence="1 2" key="1">
    <citation type="submission" date="2021-06" db="EMBL/GenBank/DDBJ databases">
        <authorList>
            <person name="Criscuolo A."/>
        </authorList>
    </citation>
    <scope>NUCLEOTIDE SEQUENCE [LARGE SCALE GENOMIC DNA]</scope>
    <source>
        <strain evidence="2">CIP 111802</strain>
    </source>
</reference>
<dbReference type="Proteomes" id="UP000730618">
    <property type="component" value="Unassembled WGS sequence"/>
</dbReference>
<sequence>MMIFAAVAVIMDNTFIYPMNLTSKRMFMNHKLIVRGNDCMKRNRVKLTDTNVIDYKKYIEAKRPLVRSSYKVKSPKPFHLQDEIYRKGSMDSMREDI</sequence>
<accession>A0ABM8VL87</accession>
<evidence type="ECO:0000313" key="1">
    <source>
        <dbReference type="EMBL" id="CAG7648169.1"/>
    </source>
</evidence>